<reference evidence="3 4" key="1">
    <citation type="submission" date="2020-04" db="EMBL/GenBank/DDBJ databases">
        <authorList>
            <person name="Yin C."/>
        </authorList>
    </citation>
    <scope>NUCLEOTIDE SEQUENCE [LARGE SCALE GENOMIC DNA]</scope>
    <source>
        <strain evidence="3 4">Ae27</strain>
    </source>
</reference>
<dbReference type="InterPro" id="IPR025419">
    <property type="entry name" value="DUF4142"/>
</dbReference>
<dbReference type="RefSeq" id="WP_168869353.1">
    <property type="nucleotide sequence ID" value="NZ_JABAIA010000001.1"/>
</dbReference>
<evidence type="ECO:0000313" key="3">
    <source>
        <dbReference type="EMBL" id="NLR63351.1"/>
    </source>
</evidence>
<dbReference type="Gene3D" id="1.20.1260.10">
    <property type="match status" value="1"/>
</dbReference>
<dbReference type="PANTHER" id="PTHR38593">
    <property type="entry name" value="BLR2558 PROTEIN"/>
    <property type="match status" value="1"/>
</dbReference>
<dbReference type="PANTHER" id="PTHR38593:SF1">
    <property type="entry name" value="BLR2558 PROTEIN"/>
    <property type="match status" value="1"/>
</dbReference>
<dbReference type="Proteomes" id="UP000570474">
    <property type="component" value="Unassembled WGS sequence"/>
</dbReference>
<feature type="compositionally biased region" description="Basic and acidic residues" evidence="1">
    <location>
        <begin position="20"/>
        <end position="46"/>
    </location>
</feature>
<evidence type="ECO:0000256" key="1">
    <source>
        <dbReference type="SAM" id="MobiDB-lite"/>
    </source>
</evidence>
<dbReference type="PROSITE" id="PS51257">
    <property type="entry name" value="PROKAR_LIPOPROTEIN"/>
    <property type="match status" value="1"/>
</dbReference>
<dbReference type="AlphaFoldDB" id="A0A847RVI4"/>
<sequence>MKKLCIPVLAIALMACGQQHKPEQAEGRDSTAAATHEKGGEPADERSFLSHMAASDLKEIKLGELAAQKAKDPRVKKFGADIVKERTASTLLLQEIARQEGSTLAPQLSRDDQDEIGLLRDRDNMDRAYITRMVKEQKRTAERLAQYSNAKDTAISSYVRRTLPIVNARYDEANKILEDMRKQMNNRDISHD</sequence>
<dbReference type="Pfam" id="PF13628">
    <property type="entry name" value="DUF4142"/>
    <property type="match status" value="1"/>
</dbReference>
<name>A0A847RVI4_9BACT</name>
<feature type="domain" description="DUF4142" evidence="2">
    <location>
        <begin position="45"/>
        <end position="175"/>
    </location>
</feature>
<evidence type="ECO:0000313" key="4">
    <source>
        <dbReference type="Proteomes" id="UP000570474"/>
    </source>
</evidence>
<feature type="region of interest" description="Disordered" evidence="1">
    <location>
        <begin position="19"/>
        <end position="46"/>
    </location>
</feature>
<protein>
    <submittedName>
        <fullName evidence="3">DUF4142 domain-containing protein</fullName>
    </submittedName>
</protein>
<comment type="caution">
    <text evidence="3">The sequence shown here is derived from an EMBL/GenBank/DDBJ whole genome shotgun (WGS) entry which is preliminary data.</text>
</comment>
<organism evidence="3 4">
    <name type="scientific">Chitinophaga varians</name>
    <dbReference type="NCBI Taxonomy" id="2202339"/>
    <lineage>
        <taxon>Bacteria</taxon>
        <taxon>Pseudomonadati</taxon>
        <taxon>Bacteroidota</taxon>
        <taxon>Chitinophagia</taxon>
        <taxon>Chitinophagales</taxon>
        <taxon>Chitinophagaceae</taxon>
        <taxon>Chitinophaga</taxon>
    </lineage>
</organism>
<evidence type="ECO:0000259" key="2">
    <source>
        <dbReference type="Pfam" id="PF13628"/>
    </source>
</evidence>
<accession>A0A847RVI4</accession>
<dbReference type="InterPro" id="IPR012347">
    <property type="entry name" value="Ferritin-like"/>
</dbReference>
<gene>
    <name evidence="3" type="ORF">HGH92_03445</name>
</gene>
<dbReference type="EMBL" id="JABAIA010000001">
    <property type="protein sequence ID" value="NLR63351.1"/>
    <property type="molecule type" value="Genomic_DNA"/>
</dbReference>
<keyword evidence="4" id="KW-1185">Reference proteome</keyword>
<proteinExistence type="predicted"/>